<reference evidence="5" key="1">
    <citation type="journal article" date="2011" name="PLoS Biol.">
        <title>Gene gain and loss during evolution of obligate parasitism in the white rust pathogen of Arabidopsis thaliana.</title>
        <authorList>
            <person name="Kemen E."/>
            <person name="Gardiner A."/>
            <person name="Schultz-Larsen T."/>
            <person name="Kemen A.C."/>
            <person name="Balmuth A.L."/>
            <person name="Robert-Seilaniantz A."/>
            <person name="Bailey K."/>
            <person name="Holub E."/>
            <person name="Studholme D.J."/>
            <person name="Maclean D."/>
            <person name="Jones J.D."/>
        </authorList>
    </citation>
    <scope>NUCLEOTIDE SEQUENCE</scope>
</reference>
<dbReference type="Pfam" id="PF04652">
    <property type="entry name" value="Vta1"/>
    <property type="match status" value="1"/>
</dbReference>
<dbReference type="Gene3D" id="1.25.40.270">
    <property type="entry name" value="Vacuolar protein sorting-associated protein vta1"/>
    <property type="match status" value="1"/>
</dbReference>
<feature type="compositionally biased region" description="Low complexity" evidence="3">
    <location>
        <begin position="192"/>
        <end position="207"/>
    </location>
</feature>
<dbReference type="PANTHER" id="PTHR46009:SF1">
    <property type="entry name" value="VACUOLAR PROTEIN SORTING-ASSOCIATED PROTEIN VTA1 HOMOLOG"/>
    <property type="match status" value="1"/>
</dbReference>
<reference evidence="5" key="2">
    <citation type="submission" date="2011-02" db="EMBL/GenBank/DDBJ databases">
        <authorList>
            <person name="MacLean D."/>
        </authorList>
    </citation>
    <scope>NUCLEOTIDE SEQUENCE</scope>
</reference>
<evidence type="ECO:0000313" key="5">
    <source>
        <dbReference type="EMBL" id="CCA22293.1"/>
    </source>
</evidence>
<dbReference type="EMBL" id="FR824194">
    <property type="protein sequence ID" value="CCA22293.1"/>
    <property type="molecule type" value="Genomic_DNA"/>
</dbReference>
<feature type="compositionally biased region" description="Polar residues" evidence="3">
    <location>
        <begin position="178"/>
        <end position="187"/>
    </location>
</feature>
<organism evidence="5">
    <name type="scientific">Albugo laibachii Nc14</name>
    <dbReference type="NCBI Taxonomy" id="890382"/>
    <lineage>
        <taxon>Eukaryota</taxon>
        <taxon>Sar</taxon>
        <taxon>Stramenopiles</taxon>
        <taxon>Oomycota</taxon>
        <taxon>Peronosporomycetes</taxon>
        <taxon>Albuginales</taxon>
        <taxon>Albuginaceae</taxon>
        <taxon>Albugo</taxon>
    </lineage>
</organism>
<dbReference type="AlphaFoldDB" id="F0WLW6"/>
<evidence type="ECO:0000259" key="4">
    <source>
        <dbReference type="Pfam" id="PF04652"/>
    </source>
</evidence>
<proteinExistence type="predicted"/>
<feature type="domain" description="Vta1/callose synthase N-terminal" evidence="4">
    <location>
        <begin position="11"/>
        <end position="155"/>
    </location>
</feature>
<evidence type="ECO:0000256" key="1">
    <source>
        <dbReference type="ARBA" id="ARBA00004308"/>
    </source>
</evidence>
<sequence>MTVQLPLTFKSILPFLRRADELERDESRKESKTIAFFCRQYAMEMGIKLRENDTSSEGTEFLLGLMDRLERDKGQILPHSQEDGKTICLNFALEVFLKAEEEDRANKPSKNTARTYYAAGTFFDILSQFGELSEDVLEKRKYCKYRAATILKELNQGPVQAVKANENANHDTREQIANGPSKTNPATENKAPLLETESTRSTSTLPPVTGPPLEPVIPIRSNHDTNHQTLASGKVSTNRGDVSENQINDAIELAKFAIASLKVKDIPLATDRLNQALRSLR</sequence>
<feature type="region of interest" description="Disordered" evidence="3">
    <location>
        <begin position="167"/>
        <end position="212"/>
    </location>
</feature>
<evidence type="ECO:0000256" key="2">
    <source>
        <dbReference type="ARBA" id="ARBA00023136"/>
    </source>
</evidence>
<dbReference type="InterPro" id="IPR023175">
    <property type="entry name" value="Vta1/CALS_N_sf"/>
</dbReference>
<dbReference type="HOGENOM" id="CLU_030378_1_0_1"/>
<gene>
    <name evidence="5" type="primary">AlNc14C149G7480</name>
    <name evidence="5" type="ORF">ALNC14_084360</name>
</gene>
<name>F0WLW6_9STRA</name>
<comment type="subcellular location">
    <subcellularLocation>
        <location evidence="1">Endomembrane system</location>
    </subcellularLocation>
</comment>
<dbReference type="InterPro" id="IPR044538">
    <property type="entry name" value="Vta1-like"/>
</dbReference>
<protein>
    <submittedName>
        <fullName evidence="5">Vacuolar protein sortingassociated protein VTA1 put</fullName>
    </submittedName>
</protein>
<dbReference type="InterPro" id="IPR039431">
    <property type="entry name" value="Vta1/CALS_N"/>
</dbReference>
<dbReference type="GO" id="GO:0005771">
    <property type="term" value="C:multivesicular body"/>
    <property type="evidence" value="ECO:0007669"/>
    <property type="project" value="TreeGrafter"/>
</dbReference>
<dbReference type="PANTHER" id="PTHR46009">
    <property type="entry name" value="VACUOLAR PROTEIN SORTING-ASSOCIATED PROTEIN VTA1 HOMOLOG"/>
    <property type="match status" value="1"/>
</dbReference>
<keyword evidence="2" id="KW-0472">Membrane</keyword>
<dbReference type="GO" id="GO:0032511">
    <property type="term" value="P:late endosome to vacuole transport via multivesicular body sorting pathway"/>
    <property type="evidence" value="ECO:0007669"/>
    <property type="project" value="InterPro"/>
</dbReference>
<evidence type="ECO:0000256" key="3">
    <source>
        <dbReference type="SAM" id="MobiDB-lite"/>
    </source>
</evidence>
<accession>F0WLW6</accession>